<dbReference type="GO" id="GO:0005634">
    <property type="term" value="C:nucleus"/>
    <property type="evidence" value="ECO:0007669"/>
    <property type="project" value="TreeGrafter"/>
</dbReference>
<dbReference type="FunFam" id="3.30.2350.20:FF:000011">
    <property type="entry name" value="Pseudouridine synthase"/>
    <property type="match status" value="1"/>
</dbReference>
<feature type="compositionally biased region" description="Basic and acidic residues" evidence="4">
    <location>
        <begin position="99"/>
        <end position="115"/>
    </location>
</feature>
<dbReference type="NCBIfam" id="TIGR00094">
    <property type="entry name" value="tRNA_TruD_broad"/>
    <property type="match status" value="1"/>
</dbReference>
<dbReference type="InterPro" id="IPR020119">
    <property type="entry name" value="PsdUridine_synth_TruD_CS"/>
</dbReference>
<organism evidence="6 7">
    <name type="scientific">Zygosaccharomyces rouxii</name>
    <dbReference type="NCBI Taxonomy" id="4956"/>
    <lineage>
        <taxon>Eukaryota</taxon>
        <taxon>Fungi</taxon>
        <taxon>Dikarya</taxon>
        <taxon>Ascomycota</taxon>
        <taxon>Saccharomycotina</taxon>
        <taxon>Saccharomycetes</taxon>
        <taxon>Saccharomycetales</taxon>
        <taxon>Saccharomycetaceae</taxon>
        <taxon>Zygosaccharomyces</taxon>
    </lineage>
</organism>
<dbReference type="EMBL" id="BDGX01000045">
    <property type="protein sequence ID" value="GAV54985.1"/>
    <property type="molecule type" value="Genomic_DNA"/>
</dbReference>
<dbReference type="Pfam" id="PF01142">
    <property type="entry name" value="TruD"/>
    <property type="match status" value="1"/>
</dbReference>
<keyword evidence="3" id="KW-0413">Isomerase</keyword>
<evidence type="ECO:0000313" key="7">
    <source>
        <dbReference type="Proteomes" id="UP000187013"/>
    </source>
</evidence>
<dbReference type="OrthoDB" id="447290at2759"/>
<dbReference type="GO" id="GO:0009982">
    <property type="term" value="F:pseudouridine synthase activity"/>
    <property type="evidence" value="ECO:0007669"/>
    <property type="project" value="InterPro"/>
</dbReference>
<feature type="region of interest" description="Disordered" evidence="4">
    <location>
        <begin position="1"/>
        <end position="40"/>
    </location>
</feature>
<dbReference type="GO" id="GO:0008033">
    <property type="term" value="P:tRNA processing"/>
    <property type="evidence" value="ECO:0007669"/>
    <property type="project" value="UniProtKB-KW"/>
</dbReference>
<comment type="caution">
    <text evidence="6">The sequence shown here is derived from an EMBL/GenBank/DDBJ whole genome shotgun (WGS) entry which is preliminary data.</text>
</comment>
<dbReference type="CDD" id="cd02576">
    <property type="entry name" value="PseudoU_synth_ScPUS7"/>
    <property type="match status" value="1"/>
</dbReference>
<evidence type="ECO:0000256" key="2">
    <source>
        <dbReference type="ARBA" id="ARBA00022694"/>
    </source>
</evidence>
<dbReference type="Proteomes" id="UP000187013">
    <property type="component" value="Unassembled WGS sequence"/>
</dbReference>
<dbReference type="SUPFAM" id="SSF55120">
    <property type="entry name" value="Pseudouridine synthase"/>
    <property type="match status" value="1"/>
</dbReference>
<dbReference type="PANTHER" id="PTHR13326">
    <property type="entry name" value="TRNA PSEUDOURIDINE SYNTHASE D"/>
    <property type="match status" value="1"/>
</dbReference>
<dbReference type="Gene3D" id="3.30.2350.20">
    <property type="entry name" value="TruD, catalytic domain"/>
    <property type="match status" value="2"/>
</dbReference>
<proteinExistence type="inferred from homology"/>
<evidence type="ECO:0000256" key="4">
    <source>
        <dbReference type="SAM" id="MobiDB-lite"/>
    </source>
</evidence>
<evidence type="ECO:0000313" key="6">
    <source>
        <dbReference type="EMBL" id="GAV54985.1"/>
    </source>
</evidence>
<dbReference type="InterPro" id="IPR011760">
    <property type="entry name" value="PsdUridine_synth_TruD_insert"/>
</dbReference>
<name>A0A1Q3AH62_ZYGRO</name>
<dbReference type="PROSITE" id="PS50984">
    <property type="entry name" value="TRUD"/>
    <property type="match status" value="1"/>
</dbReference>
<feature type="region of interest" description="Disordered" evidence="4">
    <location>
        <begin position="88"/>
        <end position="115"/>
    </location>
</feature>
<gene>
    <name evidence="6" type="ORF">ZYGR_0AS03080</name>
</gene>
<dbReference type="InterPro" id="IPR020103">
    <property type="entry name" value="PsdUridine_synth_cat_dom_sf"/>
</dbReference>
<accession>A0A1Q3AH62</accession>
<evidence type="ECO:0000259" key="5">
    <source>
        <dbReference type="PROSITE" id="PS50984"/>
    </source>
</evidence>
<reference evidence="6 7" key="1">
    <citation type="submission" date="2016-08" db="EMBL/GenBank/DDBJ databases">
        <title>Draft genome sequence of allopolyploid Zygosaccharomyces rouxii.</title>
        <authorList>
            <person name="Watanabe J."/>
            <person name="Uehara K."/>
            <person name="Mogi Y."/>
            <person name="Tsukioka Y."/>
        </authorList>
    </citation>
    <scope>NUCLEOTIDE SEQUENCE [LARGE SCALE GENOMIC DNA]</scope>
    <source>
        <strain evidence="6 7">NBRC 110957</strain>
    </source>
</reference>
<dbReference type="InterPro" id="IPR001656">
    <property type="entry name" value="PsdUridine_synth_TruD"/>
</dbReference>
<dbReference type="AlphaFoldDB" id="A0A1Q3AH62"/>
<keyword evidence="2" id="KW-0819">tRNA processing</keyword>
<dbReference type="GO" id="GO:0001522">
    <property type="term" value="P:pseudouridine synthesis"/>
    <property type="evidence" value="ECO:0007669"/>
    <property type="project" value="InterPro"/>
</dbReference>
<evidence type="ECO:0000256" key="1">
    <source>
        <dbReference type="ARBA" id="ARBA00007953"/>
    </source>
</evidence>
<dbReference type="InterPro" id="IPR042214">
    <property type="entry name" value="TruD_catalytic"/>
</dbReference>
<feature type="domain" description="TRUD" evidence="5">
    <location>
        <begin position="341"/>
        <end position="585"/>
    </location>
</feature>
<protein>
    <recommendedName>
        <fullName evidence="5">TRUD domain-containing protein</fullName>
    </recommendedName>
</protein>
<dbReference type="GO" id="GO:0003723">
    <property type="term" value="F:RNA binding"/>
    <property type="evidence" value="ECO:0007669"/>
    <property type="project" value="InterPro"/>
</dbReference>
<comment type="similarity">
    <text evidence="1">Belongs to the pseudouridine synthase TruD family.</text>
</comment>
<evidence type="ECO:0000256" key="3">
    <source>
        <dbReference type="ARBA" id="ARBA00023235"/>
    </source>
</evidence>
<dbReference type="PIRSF" id="PIRSF037016">
    <property type="entry name" value="Pseudouridin_synth_euk_prd"/>
    <property type="match status" value="1"/>
</dbReference>
<sequence>MSEATNAPKRLPEESTELGNDVKRSQAEPVAGTSVSGSGVSECDVGITHFLTPENPGFRGQIKQRYSDFMVNEIDLEGNVVYLKDRGFKRPQKPQPSAEELKVQQEEESRRRQEFQLDNELKQKLVEVLGESDVEKIVDVFKHAQKMETEKSFEDKFDRTKVHQLLREAFNNELESVTTEDNTFKIARSNRKTRVDKKTFIEQTKDANGVENWGYGPAKDFIHLTLYKENKDTMDAINIIAKYLRLPARAMRSSGTKDRRAVTCQRISVSRIGLDRLNALNKTLKGMVLGGFKFEDRSLSLGDLKGNEFVVVIRDAKLHEGTEKSLDQVLKDGCQSLAERGFVNYFGMQRFGTFSISTHVVGKELLLNNWQGAVELILSDQDSVLPTSKEARKIWSESRDPDATMKKMPRQCVAENAILKYLSTQAKEEDGQFSANAYYTAIMKIPRNLRTMYVHAYQSFVWNTIASKRIEMYGLNVVEGDLVIIENDEKKAADPLEQDEFDEDIRTAQFVRARPITKEEVEAQKFKIEDVVLPTPGFDVVYPPNRKLSDLYVEIMKKDAMDPFDMRRKVRDFSLAGSYRNVIQKPAALDYRIVHYSNPTQQLINTDLEILHNQRAKDNCQKYMKEKLDRFTPDKGGEYTAVVLKFQLGVSAYATMVLRELMKVESSRRGDMCDVKV</sequence>
<dbReference type="PROSITE" id="PS01268">
    <property type="entry name" value="UPF0024"/>
    <property type="match status" value="1"/>
</dbReference>
<dbReference type="PANTHER" id="PTHR13326:SF21">
    <property type="entry name" value="PSEUDOURIDYLATE SYNTHASE PUS7L"/>
    <property type="match status" value="1"/>
</dbReference>